<evidence type="ECO:0000256" key="5">
    <source>
        <dbReference type="ARBA" id="ARBA00038039"/>
    </source>
</evidence>
<feature type="transmembrane region" description="Helical" evidence="7">
    <location>
        <begin position="136"/>
        <end position="154"/>
    </location>
</feature>
<evidence type="ECO:0000313" key="9">
    <source>
        <dbReference type="Proteomes" id="UP000193922"/>
    </source>
</evidence>
<dbReference type="PANTHER" id="PTHR16201">
    <property type="entry name" value="SEVEN TRANSMEMBRANE PROTEIN 1-RELATED"/>
    <property type="match status" value="1"/>
</dbReference>
<dbReference type="Gene3D" id="1.20.1280.290">
    <property type="match status" value="2"/>
</dbReference>
<comment type="caution">
    <text evidence="8">The sequence shown here is derived from an EMBL/GenBank/DDBJ whole genome shotgun (WGS) entry which is preliminary data.</text>
</comment>
<dbReference type="AlphaFoldDB" id="A0A1Y1WN94"/>
<comment type="similarity">
    <text evidence="5">Belongs to the laat-1 family.</text>
</comment>
<comment type="catalytic activity">
    <reaction evidence="6">
        <text>L-histidine(out) + L-arginine(in) = L-histidine(in) + L-arginine(out)</text>
        <dbReference type="Rhea" id="RHEA:71063"/>
        <dbReference type="ChEBI" id="CHEBI:32682"/>
        <dbReference type="ChEBI" id="CHEBI:57595"/>
    </reaction>
</comment>
<evidence type="ECO:0000313" key="8">
    <source>
        <dbReference type="EMBL" id="ORX75027.1"/>
    </source>
</evidence>
<dbReference type="GO" id="GO:0034486">
    <property type="term" value="P:vacuolar transmembrane transport"/>
    <property type="evidence" value="ECO:0007669"/>
    <property type="project" value="UniProtKB-ARBA"/>
</dbReference>
<dbReference type="InterPro" id="IPR006603">
    <property type="entry name" value="PQ-loop_rpt"/>
</dbReference>
<accession>A0A1Y1WN94</accession>
<keyword evidence="4 7" id="KW-0472">Membrane</keyword>
<evidence type="ECO:0000256" key="2">
    <source>
        <dbReference type="ARBA" id="ARBA00022692"/>
    </source>
</evidence>
<dbReference type="GeneID" id="63801080"/>
<feature type="transmembrane region" description="Helical" evidence="7">
    <location>
        <begin position="6"/>
        <end position="24"/>
    </location>
</feature>
<dbReference type="EMBL" id="MCFD01000001">
    <property type="protein sequence ID" value="ORX75027.1"/>
    <property type="molecule type" value="Genomic_DNA"/>
</dbReference>
<keyword evidence="2 7" id="KW-0812">Transmembrane</keyword>
<feature type="non-terminal residue" evidence="8">
    <location>
        <position position="1"/>
    </location>
</feature>
<keyword evidence="3 7" id="KW-1133">Transmembrane helix</keyword>
<dbReference type="SMART" id="SM00679">
    <property type="entry name" value="CTNS"/>
    <property type="match status" value="2"/>
</dbReference>
<feature type="transmembrane region" description="Helical" evidence="7">
    <location>
        <begin position="63"/>
        <end position="84"/>
    </location>
</feature>
<dbReference type="FunFam" id="1.20.1280.290:FF:000009">
    <property type="entry name" value="PQ loop repeat family protein"/>
    <property type="match status" value="1"/>
</dbReference>
<keyword evidence="9" id="KW-1185">Reference proteome</keyword>
<comment type="subcellular location">
    <subcellularLocation>
        <location evidence="1">Membrane</location>
        <topology evidence="1">Multi-pass membrane protein</topology>
    </subcellularLocation>
</comment>
<evidence type="ECO:0000256" key="6">
    <source>
        <dbReference type="ARBA" id="ARBA00050768"/>
    </source>
</evidence>
<dbReference type="STRING" id="61395.A0A1Y1WN94"/>
<protein>
    <submittedName>
        <fullName evidence="8">PQ-loop-domain-containing protein</fullName>
    </submittedName>
</protein>
<dbReference type="GO" id="GO:0015174">
    <property type="term" value="F:basic amino acid transmembrane transporter activity"/>
    <property type="evidence" value="ECO:0007669"/>
    <property type="project" value="UniProtKB-ARBA"/>
</dbReference>
<organism evidence="8 9">
    <name type="scientific">Linderina pennispora</name>
    <dbReference type="NCBI Taxonomy" id="61395"/>
    <lineage>
        <taxon>Eukaryota</taxon>
        <taxon>Fungi</taxon>
        <taxon>Fungi incertae sedis</taxon>
        <taxon>Zoopagomycota</taxon>
        <taxon>Kickxellomycotina</taxon>
        <taxon>Kickxellomycetes</taxon>
        <taxon>Kickxellales</taxon>
        <taxon>Kickxellaceae</taxon>
        <taxon>Linderina</taxon>
    </lineage>
</organism>
<evidence type="ECO:0000256" key="7">
    <source>
        <dbReference type="SAM" id="Phobius"/>
    </source>
</evidence>
<dbReference type="InterPro" id="IPR051415">
    <property type="entry name" value="LAAT-1"/>
</dbReference>
<dbReference type="GO" id="GO:0098852">
    <property type="term" value="C:lytic vacuole membrane"/>
    <property type="evidence" value="ECO:0007669"/>
    <property type="project" value="UniProtKB-ARBA"/>
</dbReference>
<name>A0A1Y1WN94_9FUNG</name>
<evidence type="ECO:0000256" key="3">
    <source>
        <dbReference type="ARBA" id="ARBA00022989"/>
    </source>
</evidence>
<reference evidence="8 9" key="1">
    <citation type="submission" date="2016-07" db="EMBL/GenBank/DDBJ databases">
        <title>Pervasive Adenine N6-methylation of Active Genes in Fungi.</title>
        <authorList>
            <consortium name="DOE Joint Genome Institute"/>
            <person name="Mondo S.J."/>
            <person name="Dannebaum R.O."/>
            <person name="Kuo R.C."/>
            <person name="Labutti K."/>
            <person name="Haridas S."/>
            <person name="Kuo A."/>
            <person name="Salamov A."/>
            <person name="Ahrendt S.R."/>
            <person name="Lipzen A."/>
            <person name="Sullivan W."/>
            <person name="Andreopoulos W.B."/>
            <person name="Clum A."/>
            <person name="Lindquist E."/>
            <person name="Daum C."/>
            <person name="Ramamoorthy G.K."/>
            <person name="Gryganskyi A."/>
            <person name="Culley D."/>
            <person name="Magnuson J.K."/>
            <person name="James T.Y."/>
            <person name="O'Malley M.A."/>
            <person name="Stajich J.E."/>
            <person name="Spatafora J.W."/>
            <person name="Visel A."/>
            <person name="Grigoriev I.V."/>
        </authorList>
    </citation>
    <scope>NUCLEOTIDE SEQUENCE [LARGE SCALE GENOMIC DNA]</scope>
    <source>
        <strain evidence="8 9">ATCC 12442</strain>
    </source>
</reference>
<feature type="transmembrane region" description="Helical" evidence="7">
    <location>
        <begin position="181"/>
        <end position="198"/>
    </location>
</feature>
<dbReference type="Proteomes" id="UP000193922">
    <property type="component" value="Unassembled WGS sequence"/>
</dbReference>
<proteinExistence type="inferred from homology"/>
<feature type="transmembrane region" description="Helical" evidence="7">
    <location>
        <begin position="210"/>
        <end position="229"/>
    </location>
</feature>
<evidence type="ECO:0000256" key="4">
    <source>
        <dbReference type="ARBA" id="ARBA00023136"/>
    </source>
</evidence>
<feature type="transmembrane region" description="Helical" evidence="7">
    <location>
        <begin position="241"/>
        <end position="262"/>
    </location>
</feature>
<evidence type="ECO:0000256" key="1">
    <source>
        <dbReference type="ARBA" id="ARBA00004141"/>
    </source>
</evidence>
<dbReference type="RefSeq" id="XP_040748238.1">
    <property type="nucleotide sequence ID" value="XM_040884432.1"/>
</dbReference>
<gene>
    <name evidence="8" type="ORF">DL89DRAFT_220119</name>
</gene>
<feature type="transmembrane region" description="Helical" evidence="7">
    <location>
        <begin position="36"/>
        <end position="57"/>
    </location>
</feature>
<dbReference type="Pfam" id="PF04193">
    <property type="entry name" value="PQ-loop"/>
    <property type="match status" value="2"/>
</dbReference>
<dbReference type="OrthoDB" id="8048523at2759"/>
<sequence length="268" mass="29741">SDIIGYISLSCWVVVMFPQIWLNYRRKSGEGVSTMMNIAWVVGDLFNITGAVMQNLVLSTILIGSYYILVDVTLLSQTFYYRIFYNAHLRRVRRCTARSSATSMALGLWITRGTSRLMARTPTDMIARSSVTCQPVVALFLGLLAVGGLVTVVVKNHHETAPGIPACGPVALSSRSSPRPMGTVSAIVYIMSYVPQAIQNYQRKSVEGLSIWLFILSLIANVTYALAILVVSLDPHYLAPYVPWLLGALVPCIIHFVILYQFRIYPSQ</sequence>
<dbReference type="PANTHER" id="PTHR16201:SF44">
    <property type="entry name" value="SEVEN TRANSMEMBRANE PROTEIN 1"/>
    <property type="match status" value="1"/>
</dbReference>